<sequence length="252" mass="28413">MEQKIDKKNSYPFGITSSTTVHVIGEVVAIGGILYYTHSQVNQLNTKIASLEKQILDLTNILKHLSPHSFLQSPTTQSPQSTPQLPQSQQSTVSLPKKGKLKSSHPPVTQENFHSPYKQTMNKTMRWEFLKPVESDESEDETNCQNGVCTLQKQEKNEKNVTFNGSVEQLKYGNFSPQRSTKTMIGSPSIRPLIPHESIESVPESIESVPESIESSQYRETLISRNFKSKDDHQLSESEINQLVSKAIRTKK</sequence>
<evidence type="ECO:0000256" key="1">
    <source>
        <dbReference type="SAM" id="MobiDB-lite"/>
    </source>
</evidence>
<accession>A0A5B8RHT3</accession>
<feature type="compositionally biased region" description="Low complexity" evidence="1">
    <location>
        <begin position="69"/>
        <end position="96"/>
    </location>
</feature>
<reference evidence="2" key="1">
    <citation type="journal article" date="2019" name="Viruses">
        <title>Detection and Characterization of Invertebrate Iridoviruses Found in Reptiles and Prey Insects in Europe over the Past Two Decades.</title>
        <authorList>
            <person name="Papp T."/>
            <person name="Marschang R.E."/>
        </authorList>
    </citation>
    <scope>NUCLEOTIDE SEQUENCE</scope>
    <source>
        <strain evidence="2">Liz-CrIV</strain>
    </source>
</reference>
<protein>
    <submittedName>
        <fullName evidence="2">Uncharacterized protein</fullName>
    </submittedName>
</protein>
<proteinExistence type="predicted"/>
<name>A0A5B8RHT3_9VIRU</name>
<dbReference type="EMBL" id="MN081869">
    <property type="protein sequence ID" value="QEA08196.1"/>
    <property type="molecule type" value="Genomic_DNA"/>
</dbReference>
<organism evidence="2">
    <name type="scientific">Iridovirus Liz-CrIV</name>
    <dbReference type="NCBI Taxonomy" id="2594309"/>
    <lineage>
        <taxon>Viruses</taxon>
        <taxon>Varidnaviria</taxon>
        <taxon>Bamfordvirae</taxon>
        <taxon>Nucleocytoviricota</taxon>
        <taxon>Megaviricetes</taxon>
        <taxon>Pimascovirales</taxon>
        <taxon>Pimascovirales incertae sedis</taxon>
        <taxon>Iridoviridae</taxon>
    </lineage>
</organism>
<evidence type="ECO:0000313" key="2">
    <source>
        <dbReference type="EMBL" id="QEA08196.1"/>
    </source>
</evidence>
<feature type="region of interest" description="Disordered" evidence="1">
    <location>
        <begin position="69"/>
        <end position="114"/>
    </location>
</feature>